<accession>A0AAX0U4F6</accession>
<dbReference type="EMBL" id="PHRB01000033">
    <property type="protein sequence ID" value="PJO63371.1"/>
    <property type="molecule type" value="Genomic_DNA"/>
</dbReference>
<dbReference type="AlphaFoldDB" id="A0AAX0U4F6"/>
<sequence>MADMIDLSVAFLPSSGDIEQSTLSEDYTRALREFYAFAKAQGGLIPIQGSSPNAPVGMVVEFAKVIVPLLGPALGAAVTGWFQGRTGRKLRLKVGDVEIEARTPEEVEQLLKQARALQTDQRGKEK</sequence>
<name>A0AAX0U4F6_BURPE</name>
<evidence type="ECO:0000313" key="1">
    <source>
        <dbReference type="EMBL" id="PJO63371.1"/>
    </source>
</evidence>
<comment type="caution">
    <text evidence="1">The sequence shown here is derived from an EMBL/GenBank/DDBJ whole genome shotgun (WGS) entry which is preliminary data.</text>
</comment>
<organism evidence="1 2">
    <name type="scientific">Burkholderia pseudomallei</name>
    <name type="common">Pseudomonas pseudomallei</name>
    <dbReference type="NCBI Taxonomy" id="28450"/>
    <lineage>
        <taxon>Bacteria</taxon>
        <taxon>Pseudomonadati</taxon>
        <taxon>Pseudomonadota</taxon>
        <taxon>Betaproteobacteria</taxon>
        <taxon>Burkholderiales</taxon>
        <taxon>Burkholderiaceae</taxon>
        <taxon>Burkholderia</taxon>
        <taxon>pseudomallei group</taxon>
    </lineage>
</organism>
<protein>
    <submittedName>
        <fullName evidence="1">Uncharacterized protein</fullName>
    </submittedName>
</protein>
<proteinExistence type="predicted"/>
<reference evidence="1 2" key="1">
    <citation type="submission" date="2017-11" db="EMBL/GenBank/DDBJ databases">
        <title>Molecular characterization of Burkholderia pseudomallei and closely related isolates from Vietnam.</title>
        <authorList>
            <person name="Ustinov D.V."/>
            <person name="Antonov A.S."/>
            <person name="Avdusheva E.F."/>
            <person name="Shpak I.M."/>
            <person name="Zakharova I.B."/>
            <person name="Thi L.A."/>
            <person name="Teteryatnikova N."/>
            <person name="Lopasteyskaya Y.A."/>
            <person name="Kuzyutina J.A."/>
            <person name="Ngo T.N."/>
            <person name="Victorov D.V."/>
        </authorList>
    </citation>
    <scope>NUCLEOTIDE SEQUENCE [LARGE SCALE GENOMIC DNA]</scope>
    <source>
        <strain evidence="1 2">V1512</strain>
    </source>
</reference>
<dbReference type="Proteomes" id="UP000231878">
    <property type="component" value="Unassembled WGS sequence"/>
</dbReference>
<gene>
    <name evidence="1" type="ORF">CWD88_26690</name>
</gene>
<evidence type="ECO:0000313" key="2">
    <source>
        <dbReference type="Proteomes" id="UP000231878"/>
    </source>
</evidence>